<feature type="compositionally biased region" description="Acidic residues" evidence="1">
    <location>
        <begin position="114"/>
        <end position="126"/>
    </location>
</feature>
<feature type="region of interest" description="Disordered" evidence="1">
    <location>
        <begin position="54"/>
        <end position="77"/>
    </location>
</feature>
<gene>
    <name evidence="2" type="ORF">CQW23_34833</name>
</gene>
<protein>
    <submittedName>
        <fullName evidence="2">Calpain-type cysteine protease DEK1</fullName>
    </submittedName>
</protein>
<organism evidence="2 3">
    <name type="scientific">Capsicum baccatum</name>
    <name type="common">Peruvian pepper</name>
    <dbReference type="NCBI Taxonomy" id="33114"/>
    <lineage>
        <taxon>Eukaryota</taxon>
        <taxon>Viridiplantae</taxon>
        <taxon>Streptophyta</taxon>
        <taxon>Embryophyta</taxon>
        <taxon>Tracheophyta</taxon>
        <taxon>Spermatophyta</taxon>
        <taxon>Magnoliopsida</taxon>
        <taxon>eudicotyledons</taxon>
        <taxon>Gunneridae</taxon>
        <taxon>Pentapetalae</taxon>
        <taxon>asterids</taxon>
        <taxon>lamiids</taxon>
        <taxon>Solanales</taxon>
        <taxon>Solanaceae</taxon>
        <taxon>Solanoideae</taxon>
        <taxon>Capsiceae</taxon>
        <taxon>Capsicum</taxon>
    </lineage>
</organism>
<evidence type="ECO:0000256" key="1">
    <source>
        <dbReference type="SAM" id="MobiDB-lite"/>
    </source>
</evidence>
<feature type="region of interest" description="Disordered" evidence="1">
    <location>
        <begin position="98"/>
        <end position="142"/>
    </location>
</feature>
<keyword evidence="3" id="KW-1185">Reference proteome</keyword>
<accession>A0A2G2UXR3</accession>
<reference evidence="3" key="2">
    <citation type="journal article" date="2017" name="J. Anim. Genet.">
        <title>Multiple reference genome sequences of hot pepper reveal the massive evolution of plant disease resistance genes by retroduplication.</title>
        <authorList>
            <person name="Kim S."/>
            <person name="Park J."/>
            <person name="Yeom S.-I."/>
            <person name="Kim Y.-M."/>
            <person name="Seo E."/>
            <person name="Kim K.-T."/>
            <person name="Kim M.-S."/>
            <person name="Lee J.M."/>
            <person name="Cheong K."/>
            <person name="Shin H.-S."/>
            <person name="Kim S.-B."/>
            <person name="Han K."/>
            <person name="Lee J."/>
            <person name="Park M."/>
            <person name="Lee H.-A."/>
            <person name="Lee H.-Y."/>
            <person name="Lee Y."/>
            <person name="Oh S."/>
            <person name="Lee J.H."/>
            <person name="Choi E."/>
            <person name="Choi E."/>
            <person name="Lee S.E."/>
            <person name="Jeon J."/>
            <person name="Kim H."/>
            <person name="Choi G."/>
            <person name="Song H."/>
            <person name="Lee J."/>
            <person name="Lee S.-C."/>
            <person name="Kwon J.-K."/>
            <person name="Lee H.-Y."/>
            <person name="Koo N."/>
            <person name="Hong Y."/>
            <person name="Kim R.W."/>
            <person name="Kang W.-H."/>
            <person name="Huh J.H."/>
            <person name="Kang B.-C."/>
            <person name="Yang T.-J."/>
            <person name="Lee Y.-H."/>
            <person name="Bennetzen J.L."/>
            <person name="Choi D."/>
        </authorList>
    </citation>
    <scope>NUCLEOTIDE SEQUENCE [LARGE SCALE GENOMIC DNA]</scope>
    <source>
        <strain evidence="3">cv. PBC81</strain>
    </source>
</reference>
<dbReference type="Gene3D" id="2.60.120.200">
    <property type="match status" value="1"/>
</dbReference>
<dbReference type="OrthoDB" id="424753at2759"/>
<proteinExistence type="predicted"/>
<comment type="caution">
    <text evidence="2">The sequence shown here is derived from an EMBL/GenBank/DDBJ whole genome shotgun (WGS) entry which is preliminary data.</text>
</comment>
<name>A0A2G2UXR3_CAPBA</name>
<dbReference type="Proteomes" id="UP000224567">
    <property type="component" value="Unassembled WGS sequence"/>
</dbReference>
<dbReference type="AlphaFoldDB" id="A0A2G2UXR3"/>
<dbReference type="EMBL" id="MLFT02001632">
    <property type="protein sequence ID" value="PHT25540.1"/>
    <property type="molecule type" value="Genomic_DNA"/>
</dbReference>
<dbReference type="InterPro" id="IPR013320">
    <property type="entry name" value="ConA-like_dom_sf"/>
</dbReference>
<reference evidence="2 3" key="1">
    <citation type="journal article" date="2017" name="Genome Biol.">
        <title>New reference genome sequences of hot pepper reveal the massive evolution of plant disease-resistance genes by retroduplication.</title>
        <authorList>
            <person name="Kim S."/>
            <person name="Park J."/>
            <person name="Yeom S.I."/>
            <person name="Kim Y.M."/>
            <person name="Seo E."/>
            <person name="Kim K.T."/>
            <person name="Kim M.S."/>
            <person name="Lee J.M."/>
            <person name="Cheong K."/>
            <person name="Shin H.S."/>
            <person name="Kim S.B."/>
            <person name="Han K."/>
            <person name="Lee J."/>
            <person name="Park M."/>
            <person name="Lee H.A."/>
            <person name="Lee H.Y."/>
            <person name="Lee Y."/>
            <person name="Oh S."/>
            <person name="Lee J.H."/>
            <person name="Choi E."/>
            <person name="Choi E."/>
            <person name="Lee S.E."/>
            <person name="Jeon J."/>
            <person name="Kim H."/>
            <person name="Choi G."/>
            <person name="Song H."/>
            <person name="Lee J."/>
            <person name="Lee S.C."/>
            <person name="Kwon J.K."/>
            <person name="Lee H.Y."/>
            <person name="Koo N."/>
            <person name="Hong Y."/>
            <person name="Kim R.W."/>
            <person name="Kang W.H."/>
            <person name="Huh J.H."/>
            <person name="Kang B.C."/>
            <person name="Yang T.J."/>
            <person name="Lee Y.H."/>
            <person name="Bennetzen J.L."/>
            <person name="Choi D."/>
        </authorList>
    </citation>
    <scope>NUCLEOTIDE SEQUENCE [LARGE SCALE GENOMIC DNA]</scope>
    <source>
        <strain evidence="3">cv. PBC81</strain>
    </source>
</reference>
<keyword evidence="2" id="KW-0378">Hydrolase</keyword>
<evidence type="ECO:0000313" key="2">
    <source>
        <dbReference type="EMBL" id="PHT25540.1"/>
    </source>
</evidence>
<dbReference type="STRING" id="33114.A0A2G2UXR3"/>
<dbReference type="GO" id="GO:0006508">
    <property type="term" value="P:proteolysis"/>
    <property type="evidence" value="ECO:0007669"/>
    <property type="project" value="UniProtKB-KW"/>
</dbReference>
<sequence>MIMNNIRTALEHTGTDWILSVKGLSLGLELHYFCYLGSKNEFERKKQEILAAQSASAVDEETNSASQPAQLSEMDIWNERKKNRRMRKELHLLMKNVYNKSSSNDERPSQDDNQAYEDESDDDSDNTNDNPDNVNKSDSDPDGWACLDFDAVSLHDKGATPWYSTVRSRAPPCSPHRSSQGDALGTMVQVLSPSSDSGCSVHSAVTGLAGAVCILDDEPTTSGRQCGQIDPTKNICWEFLVAGSEQGIEAGQVRLRLITKTDKQTTVKEWSISATSIADGRWHIITLTIDAELGEATCYLDGNFDGCQTGLPLRVASCIWELGTDVWVRIRPPIDVDSFGRSDSEGAESKVHIMDVFLWGRCVTEDEIASLPAAMGSAEYSMIDLPDDNWQWADSPTRVDGWDSDPADVDLYDCNAPHFGL</sequence>
<keyword evidence="2" id="KW-0645">Protease</keyword>
<dbReference type="SUPFAM" id="SSF49899">
    <property type="entry name" value="Concanavalin A-like lectins/glucanases"/>
    <property type="match status" value="1"/>
</dbReference>
<dbReference type="GO" id="GO:0008233">
    <property type="term" value="F:peptidase activity"/>
    <property type="evidence" value="ECO:0007669"/>
    <property type="project" value="UniProtKB-KW"/>
</dbReference>
<feature type="compositionally biased region" description="Low complexity" evidence="1">
    <location>
        <begin position="127"/>
        <end position="136"/>
    </location>
</feature>
<evidence type="ECO:0000313" key="3">
    <source>
        <dbReference type="Proteomes" id="UP000224567"/>
    </source>
</evidence>